<dbReference type="HOGENOM" id="CLU_2627542_0_0_9"/>
<reference evidence="2 3" key="2">
    <citation type="submission" date="2009-02" db="EMBL/GenBank/DDBJ databases">
        <title>Draft genome sequence of Clostridium asparagiforme (DSM 15981).</title>
        <authorList>
            <person name="Sudarsanam P."/>
            <person name="Ley R."/>
            <person name="Guruge J."/>
            <person name="Turnbaugh P.J."/>
            <person name="Mahowald M."/>
            <person name="Liep D."/>
            <person name="Gordon J."/>
        </authorList>
    </citation>
    <scope>NUCLEOTIDE SEQUENCE [LARGE SCALE GENOMIC DNA]</scope>
    <source>
        <strain evidence="2 3">DSM 15981</strain>
    </source>
</reference>
<organism evidence="2 3">
    <name type="scientific">[Clostridium] asparagiforme DSM 15981</name>
    <dbReference type="NCBI Taxonomy" id="518636"/>
    <lineage>
        <taxon>Bacteria</taxon>
        <taxon>Bacillati</taxon>
        <taxon>Bacillota</taxon>
        <taxon>Clostridia</taxon>
        <taxon>Lachnospirales</taxon>
        <taxon>Lachnospiraceae</taxon>
        <taxon>Enterocloster</taxon>
    </lineage>
</organism>
<reference evidence="2 3" key="1">
    <citation type="submission" date="2009-01" db="EMBL/GenBank/DDBJ databases">
        <authorList>
            <person name="Fulton L."/>
            <person name="Clifton S."/>
            <person name="Fulton B."/>
            <person name="Xu J."/>
            <person name="Minx P."/>
            <person name="Pepin K.H."/>
            <person name="Johnson M."/>
            <person name="Bhonagiri V."/>
            <person name="Nash W.E."/>
            <person name="Mardis E.R."/>
            <person name="Wilson R.K."/>
        </authorList>
    </citation>
    <scope>NUCLEOTIDE SEQUENCE [LARGE SCALE GENOMIC DNA]</scope>
    <source>
        <strain evidence="2 3">DSM 15981</strain>
    </source>
</reference>
<dbReference type="AlphaFoldDB" id="C0D1U6"/>
<proteinExistence type="predicted"/>
<keyword evidence="3" id="KW-1185">Reference proteome</keyword>
<dbReference type="Proteomes" id="UP000004756">
    <property type="component" value="Unassembled WGS sequence"/>
</dbReference>
<evidence type="ECO:0000313" key="2">
    <source>
        <dbReference type="EMBL" id="EEG54708.1"/>
    </source>
</evidence>
<name>C0D1U6_9FIRM</name>
<evidence type="ECO:0000313" key="3">
    <source>
        <dbReference type="Proteomes" id="UP000004756"/>
    </source>
</evidence>
<dbReference type="Pfam" id="PF21113">
    <property type="entry name" value="LarA_C"/>
    <property type="match status" value="1"/>
</dbReference>
<feature type="domain" description="Lactate racemase C-terminal" evidence="1">
    <location>
        <begin position="14"/>
        <end position="70"/>
    </location>
</feature>
<comment type="caution">
    <text evidence="2">The sequence shown here is derived from an EMBL/GenBank/DDBJ whole genome shotgun (WGS) entry which is preliminary data.</text>
</comment>
<evidence type="ECO:0000259" key="1">
    <source>
        <dbReference type="Pfam" id="PF21113"/>
    </source>
</evidence>
<dbReference type="EMBL" id="ACCJ01000239">
    <property type="protein sequence ID" value="EEG54708.1"/>
    <property type="molecule type" value="Genomic_DNA"/>
</dbReference>
<sequence>ETDFRLGGHKAAAIAMVLERASIYLVSDMEPDFVRQIFMTPFHSVQKALDQAFQVMGSGAGVIVMPYGGSTLPCVTA</sequence>
<gene>
    <name evidence="2" type="ORF">CLOSTASPAR_03235</name>
</gene>
<accession>C0D1U6</accession>
<dbReference type="Gene3D" id="3.90.226.30">
    <property type="match status" value="1"/>
</dbReference>
<dbReference type="InterPro" id="IPR048520">
    <property type="entry name" value="LarA_C"/>
</dbReference>
<protein>
    <recommendedName>
        <fullName evidence="1">Lactate racemase C-terminal domain-containing protein</fullName>
    </recommendedName>
</protein>
<dbReference type="InterPro" id="IPR043166">
    <property type="entry name" value="LarA-like_C"/>
</dbReference>
<feature type="non-terminal residue" evidence="2">
    <location>
        <position position="1"/>
    </location>
</feature>